<name>A0A2T4CA04_TRILO</name>
<evidence type="ECO:0000313" key="2">
    <source>
        <dbReference type="EMBL" id="PTB78380.1"/>
    </source>
</evidence>
<protein>
    <submittedName>
        <fullName evidence="2">Uncharacterized protein</fullName>
    </submittedName>
</protein>
<keyword evidence="3" id="KW-1185">Reference proteome</keyword>
<keyword evidence="1" id="KW-0472">Membrane</keyword>
<gene>
    <name evidence="2" type="ORF">M440DRAFT_259724</name>
</gene>
<keyword evidence="1" id="KW-1133">Transmembrane helix</keyword>
<evidence type="ECO:0000256" key="1">
    <source>
        <dbReference type="SAM" id="Phobius"/>
    </source>
</evidence>
<sequence>MRRIPDVGSCVLVCSGHGFSLGLVPWSFSVLFSFFFPFFFFSLFSLSPCSLGPCFGPANVFDMYRLGSASEDPLSRPVPSPVAKRCREKATVYRENHGSCCSEVLPTRSEKAATALLAALSGDERRRGLRH</sequence>
<feature type="transmembrane region" description="Helical" evidence="1">
    <location>
        <begin position="7"/>
        <end position="28"/>
    </location>
</feature>
<reference evidence="2 3" key="1">
    <citation type="submission" date="2016-07" db="EMBL/GenBank/DDBJ databases">
        <title>Multiple horizontal gene transfer events from other fungi enriched the ability of initially mycotrophic Trichoderma (Ascomycota) to feed on dead plant biomass.</title>
        <authorList>
            <consortium name="DOE Joint Genome Institute"/>
            <person name="Aerts A."/>
            <person name="Atanasova L."/>
            <person name="Chenthamara K."/>
            <person name="Zhang J."/>
            <person name="Grujic M."/>
            <person name="Henrissat B."/>
            <person name="Kuo A."/>
            <person name="Salamov A."/>
            <person name="Lipzen A."/>
            <person name="Labutti K."/>
            <person name="Barry K."/>
            <person name="Miao Y."/>
            <person name="Rahimi M.J."/>
            <person name="Shen Q."/>
            <person name="Grigoriev I.V."/>
            <person name="Kubicek C.P."/>
            <person name="Druzhinina I.S."/>
        </authorList>
    </citation>
    <scope>NUCLEOTIDE SEQUENCE [LARGE SCALE GENOMIC DNA]</scope>
    <source>
        <strain evidence="2 3">ATCC 18648</strain>
    </source>
</reference>
<proteinExistence type="predicted"/>
<dbReference type="AlphaFoldDB" id="A0A2T4CA04"/>
<dbReference type="EMBL" id="KZ679129">
    <property type="protein sequence ID" value="PTB78380.1"/>
    <property type="molecule type" value="Genomic_DNA"/>
</dbReference>
<accession>A0A2T4CA04</accession>
<feature type="transmembrane region" description="Helical" evidence="1">
    <location>
        <begin position="34"/>
        <end position="55"/>
    </location>
</feature>
<keyword evidence="1" id="KW-0812">Transmembrane</keyword>
<organism evidence="2 3">
    <name type="scientific">Trichoderma longibrachiatum ATCC 18648</name>
    <dbReference type="NCBI Taxonomy" id="983965"/>
    <lineage>
        <taxon>Eukaryota</taxon>
        <taxon>Fungi</taxon>
        <taxon>Dikarya</taxon>
        <taxon>Ascomycota</taxon>
        <taxon>Pezizomycotina</taxon>
        <taxon>Sordariomycetes</taxon>
        <taxon>Hypocreomycetidae</taxon>
        <taxon>Hypocreales</taxon>
        <taxon>Hypocreaceae</taxon>
        <taxon>Trichoderma</taxon>
    </lineage>
</organism>
<evidence type="ECO:0000313" key="3">
    <source>
        <dbReference type="Proteomes" id="UP000240760"/>
    </source>
</evidence>
<dbReference type="Proteomes" id="UP000240760">
    <property type="component" value="Unassembled WGS sequence"/>
</dbReference>